<evidence type="ECO:0000256" key="4">
    <source>
        <dbReference type="ARBA" id="ARBA00015098"/>
    </source>
</evidence>
<organism evidence="15 16">
    <name type="scientific">Lodderomyces beijingensis</name>
    <dbReference type="NCBI Taxonomy" id="1775926"/>
    <lineage>
        <taxon>Eukaryota</taxon>
        <taxon>Fungi</taxon>
        <taxon>Dikarya</taxon>
        <taxon>Ascomycota</taxon>
        <taxon>Saccharomycotina</taxon>
        <taxon>Pichiomycetes</taxon>
        <taxon>Debaryomycetaceae</taxon>
        <taxon>Candida/Lodderomyces clade</taxon>
        <taxon>Lodderomyces</taxon>
    </lineage>
</organism>
<keyword evidence="8" id="KW-0677">Repeat</keyword>
<evidence type="ECO:0000313" key="15">
    <source>
        <dbReference type="EMBL" id="CAK9437625.1"/>
    </source>
</evidence>
<dbReference type="InterPro" id="IPR036322">
    <property type="entry name" value="WD40_repeat_dom_sf"/>
</dbReference>
<dbReference type="InterPro" id="IPR037590">
    <property type="entry name" value="WDR24"/>
</dbReference>
<feature type="region of interest" description="Disordered" evidence="13">
    <location>
        <begin position="25"/>
        <end position="59"/>
    </location>
</feature>
<keyword evidence="7" id="KW-0479">Metal-binding</keyword>
<dbReference type="SMART" id="SM00320">
    <property type="entry name" value="WD40"/>
    <property type="match status" value="3"/>
</dbReference>
<feature type="region of interest" description="Disordered" evidence="13">
    <location>
        <begin position="672"/>
        <end position="727"/>
    </location>
</feature>
<dbReference type="PROSITE" id="PS50082">
    <property type="entry name" value="WD_REPEATS_2"/>
    <property type="match status" value="1"/>
</dbReference>
<keyword evidence="9 11" id="KW-0863">Zinc-finger</keyword>
<feature type="compositionally biased region" description="Basic and acidic residues" evidence="13">
    <location>
        <begin position="672"/>
        <end position="690"/>
    </location>
</feature>
<reference evidence="15 16" key="1">
    <citation type="submission" date="2024-03" db="EMBL/GenBank/DDBJ databases">
        <authorList>
            <person name="Brejova B."/>
        </authorList>
    </citation>
    <scope>NUCLEOTIDE SEQUENCE [LARGE SCALE GENOMIC DNA]</scope>
    <source>
        <strain evidence="15 16">CBS 14171</strain>
    </source>
</reference>
<feature type="compositionally biased region" description="Gly residues" evidence="13">
    <location>
        <begin position="699"/>
        <end position="721"/>
    </location>
</feature>
<dbReference type="Pfam" id="PF00400">
    <property type="entry name" value="WD40"/>
    <property type="match status" value="2"/>
</dbReference>
<evidence type="ECO:0000256" key="3">
    <source>
        <dbReference type="ARBA" id="ARBA00008863"/>
    </source>
</evidence>
<feature type="compositionally biased region" description="Low complexity" evidence="13">
    <location>
        <begin position="790"/>
        <end position="804"/>
    </location>
</feature>
<evidence type="ECO:0000256" key="12">
    <source>
        <dbReference type="PROSITE-ProRule" id="PRU00221"/>
    </source>
</evidence>
<proteinExistence type="inferred from homology"/>
<dbReference type="Gene3D" id="2.130.10.10">
    <property type="entry name" value="YVTN repeat-like/Quinoprotein amine dehydrogenase"/>
    <property type="match status" value="1"/>
</dbReference>
<feature type="region of interest" description="Disordered" evidence="13">
    <location>
        <begin position="741"/>
        <end position="776"/>
    </location>
</feature>
<dbReference type="InterPro" id="IPR049566">
    <property type="entry name" value="WDR59_RTC1-like_RING_Znf"/>
</dbReference>
<comment type="subcellular location">
    <subcellularLocation>
        <location evidence="2">Vacuole</location>
    </subcellularLocation>
</comment>
<evidence type="ECO:0000256" key="13">
    <source>
        <dbReference type="SAM" id="MobiDB-lite"/>
    </source>
</evidence>
<keyword evidence="10" id="KW-0862">Zinc</keyword>
<evidence type="ECO:0000256" key="10">
    <source>
        <dbReference type="ARBA" id="ARBA00022833"/>
    </source>
</evidence>
<evidence type="ECO:0000256" key="7">
    <source>
        <dbReference type="ARBA" id="ARBA00022723"/>
    </source>
</evidence>
<dbReference type="InterPro" id="IPR015943">
    <property type="entry name" value="WD40/YVTN_repeat-like_dom_sf"/>
</dbReference>
<dbReference type="InterPro" id="IPR019775">
    <property type="entry name" value="WD40_repeat_CS"/>
</dbReference>
<evidence type="ECO:0000256" key="1">
    <source>
        <dbReference type="ARBA" id="ARBA00002738"/>
    </source>
</evidence>
<accession>A0ABP0ZHY4</accession>
<dbReference type="GeneID" id="92207199"/>
<feature type="region of interest" description="Disordered" evidence="13">
    <location>
        <begin position="790"/>
        <end position="814"/>
    </location>
</feature>
<evidence type="ECO:0000256" key="5">
    <source>
        <dbReference type="ARBA" id="ARBA00022554"/>
    </source>
</evidence>
<evidence type="ECO:0000256" key="9">
    <source>
        <dbReference type="ARBA" id="ARBA00022771"/>
    </source>
</evidence>
<comment type="similarity">
    <text evidence="3">Belongs to the WD repeat RTC1 family.</text>
</comment>
<protein>
    <recommendedName>
        <fullName evidence="4">Restriction of telomere capping protein 1</fullName>
    </recommendedName>
</protein>
<dbReference type="PROSITE" id="PS50294">
    <property type="entry name" value="WD_REPEATS_REGION"/>
    <property type="match status" value="1"/>
</dbReference>
<dbReference type="CDD" id="cd16488">
    <property type="entry name" value="mRING-H2-C3H3C2_Mio-like"/>
    <property type="match status" value="1"/>
</dbReference>
<feature type="region of interest" description="Disordered" evidence="13">
    <location>
        <begin position="508"/>
        <end position="575"/>
    </location>
</feature>
<dbReference type="SUPFAM" id="SSF50978">
    <property type="entry name" value="WD40 repeat-like"/>
    <property type="match status" value="1"/>
</dbReference>
<evidence type="ECO:0000256" key="11">
    <source>
        <dbReference type="PROSITE-ProRule" id="PRU00175"/>
    </source>
</evidence>
<evidence type="ECO:0000256" key="2">
    <source>
        <dbReference type="ARBA" id="ARBA00004116"/>
    </source>
</evidence>
<dbReference type="Proteomes" id="UP001497383">
    <property type="component" value="Chromosome 2"/>
</dbReference>
<comment type="function">
    <text evidence="1">May be involved in a process influencing telomere capping.</text>
</comment>
<dbReference type="InterPro" id="IPR001841">
    <property type="entry name" value="Znf_RING"/>
</dbReference>
<dbReference type="RefSeq" id="XP_066828941.1">
    <property type="nucleotide sequence ID" value="XM_066971955.1"/>
</dbReference>
<evidence type="ECO:0000256" key="6">
    <source>
        <dbReference type="ARBA" id="ARBA00022574"/>
    </source>
</evidence>
<dbReference type="Pfam" id="PF17120">
    <property type="entry name" value="zf-RING_16"/>
    <property type="match status" value="1"/>
</dbReference>
<evidence type="ECO:0000259" key="14">
    <source>
        <dbReference type="PROSITE" id="PS50089"/>
    </source>
</evidence>
<dbReference type="InterPro" id="IPR001680">
    <property type="entry name" value="WD40_rpt"/>
</dbReference>
<dbReference type="PANTHER" id="PTHR46200:SF1">
    <property type="entry name" value="GATOR COMPLEX PROTEIN WDR24"/>
    <property type="match status" value="1"/>
</dbReference>
<evidence type="ECO:0000256" key="8">
    <source>
        <dbReference type="ARBA" id="ARBA00022737"/>
    </source>
</evidence>
<dbReference type="PANTHER" id="PTHR46200">
    <property type="entry name" value="GATOR COMPLEX PROTEIN WDR24"/>
    <property type="match status" value="1"/>
</dbReference>
<keyword evidence="16" id="KW-1185">Reference proteome</keyword>
<keyword evidence="6 12" id="KW-0853">WD repeat</keyword>
<dbReference type="PROSITE" id="PS00678">
    <property type="entry name" value="WD_REPEATS_1"/>
    <property type="match status" value="1"/>
</dbReference>
<feature type="compositionally biased region" description="Low complexity" evidence="13">
    <location>
        <begin position="25"/>
        <end position="45"/>
    </location>
</feature>
<feature type="repeat" description="WD" evidence="12">
    <location>
        <begin position="183"/>
        <end position="224"/>
    </location>
</feature>
<feature type="compositionally biased region" description="Polar residues" evidence="13">
    <location>
        <begin position="741"/>
        <end position="759"/>
    </location>
</feature>
<feature type="domain" description="RING-type" evidence="14">
    <location>
        <begin position="1089"/>
        <end position="1129"/>
    </location>
</feature>
<sequence>MSQSSNGQYNLAKFAFNIYGTLGTSQSTESGSNNSSVSSRASKQSLHYPPPPPPVATPAAPAAASAIAQRLTYSFDRDVQALGQLNCGIQTSNHTSGNEIVHHAVIGGKNYLRLLCLSRDQQQVLQVVNLQDTKSLYYRSSSKLCNVNTIKTRSNTIACGLSNGAISIYKVSPSGKGKLQAMLSDHKRTINSLDFIDSDNVIVSGSQDGTIKVWDLRAAEMKPMYTFQPNLHNDPIRACQYSPYSSVRNKTCILSVHDSGALCKFDLRSNSGNNTPERKWNLHTGPVLSLHIHPEREYVATAGRDHKICIFNFSDNRAAGRAAPDTIINTYGSILKVRWSTYPNYDDSSRMLEDSTHNSLASYDLACSYLNDDPTITIFNLNRKYVPKQVINSYTQKAFSNFLWAQNELRGRRIWTLNKSNQFSAFNLDSNFDSEIKRPLEDLDTMGMSWNGDDDFMMVNQGRDDFEVSEDISEFEDIFQETDKPGSFDYSESDFRFMNSVGANTNSFEKPPLVRSYTSNPMSQFGVKSPSPILRPSSGIDAKSSSTTSYGNANRPRLVRNSSQSTQESSLSYASAPNSANLARKRLSRSFSLTISPYAIPVQLPFNQEDVFRFLSTEYLVDVPEGFSLSGTCSINAQAASQVSANRTSQVWRLLSVALEEEMTTDAEIEIDEHAIEDLPAGEEAKRGGGEGEGEGIGEEYGGGNENGNGNGSGNGSGNGNGLRHDSFDVKSIQSDLGNVVGSFNSNSTSTNYGQNGPGSASGHMRSSARHRDSSVTNVVDVALHSRANSRSRLNSRANSFSRLSKMEKTDENEDGVVDVVDDNHNEKRNNDDNGNAAAADAISQHSQAKPVDINNPQITSLELENTNLMNSVFLKSSPTSIGIASSRSFSSLASSPVHGRGVLLNKPVALEAEKLPQELPFQSLNLNLNTNLSANLNKVTGSKIPSKPGLTQALYKSAQSEVWGFKPLLKKALDYAVIQGDIAFIATTTLLFYDMAKDVIAKQQCLEWLSLYIEILQRKGLFVNAAKVLNSAPKDVKEKLASLYSGDVVKLACSLCSKLLVNEKSKHQRSGEFGFWYCDECHQRQLNCVYCHEPCKGLVVAISLTCGHRGHFGCLKEWFIKEGNPECPGGCDLPVVA</sequence>
<feature type="compositionally biased region" description="Polar residues" evidence="13">
    <location>
        <begin position="543"/>
        <end position="552"/>
    </location>
</feature>
<keyword evidence="5" id="KW-0926">Vacuole</keyword>
<dbReference type="EMBL" id="OZ022406">
    <property type="protein sequence ID" value="CAK9437625.1"/>
    <property type="molecule type" value="Genomic_DNA"/>
</dbReference>
<gene>
    <name evidence="15" type="ORF">LODBEIA_P20030</name>
</gene>
<feature type="compositionally biased region" description="Low complexity" evidence="13">
    <location>
        <begin position="562"/>
        <end position="575"/>
    </location>
</feature>
<dbReference type="PROSITE" id="PS50089">
    <property type="entry name" value="ZF_RING_2"/>
    <property type="match status" value="1"/>
</dbReference>
<name>A0ABP0ZHY4_9ASCO</name>
<evidence type="ECO:0000313" key="16">
    <source>
        <dbReference type="Proteomes" id="UP001497383"/>
    </source>
</evidence>